<dbReference type="KEGG" id="pnl:PNK_1706"/>
<accession>A0A0U5ESU6</accession>
<organism evidence="2 3">
    <name type="scientific">Candidatus Protochlamydia naegleriophila</name>
    <dbReference type="NCBI Taxonomy" id="389348"/>
    <lineage>
        <taxon>Bacteria</taxon>
        <taxon>Pseudomonadati</taxon>
        <taxon>Chlamydiota</taxon>
        <taxon>Chlamydiia</taxon>
        <taxon>Parachlamydiales</taxon>
        <taxon>Parachlamydiaceae</taxon>
        <taxon>Candidatus Protochlamydia</taxon>
    </lineage>
</organism>
<keyword evidence="1" id="KW-0175">Coiled coil</keyword>
<dbReference type="Proteomes" id="UP000069902">
    <property type="component" value="Chromosome cPNK"/>
</dbReference>
<keyword evidence="3" id="KW-1185">Reference proteome</keyword>
<proteinExistence type="predicted"/>
<dbReference type="InParanoid" id="A0A0U5ESU6"/>
<reference evidence="3" key="1">
    <citation type="submission" date="2015-09" db="EMBL/GenBank/DDBJ databases">
        <authorList>
            <person name="Bertelli C."/>
        </authorList>
    </citation>
    <scope>NUCLEOTIDE SEQUENCE [LARGE SCALE GENOMIC DNA]</scope>
    <source>
        <strain evidence="3">KNic</strain>
    </source>
</reference>
<evidence type="ECO:0000313" key="2">
    <source>
        <dbReference type="EMBL" id="CUI17315.1"/>
    </source>
</evidence>
<protein>
    <submittedName>
        <fullName evidence="2">Uncharacterized protein</fullName>
    </submittedName>
</protein>
<dbReference type="PATRIC" id="fig|389348.3.peg.1920"/>
<dbReference type="EMBL" id="LN879502">
    <property type="protein sequence ID" value="CUI17315.1"/>
    <property type="molecule type" value="Genomic_DNA"/>
</dbReference>
<evidence type="ECO:0000256" key="1">
    <source>
        <dbReference type="SAM" id="Coils"/>
    </source>
</evidence>
<sequence>MNGMPSNSSSYPHFTAEQHLAFQVNSTPPQSVDSAYTRAAEKPLIVHQHFYPEPPNTAPFIQKLLELNIYLVERMNQLEVDNQELKKTLISLTTQNELLNQHIAKIQSTSTEAFGEFFEL</sequence>
<gene>
    <name evidence="2" type="ORF">PNK_1706</name>
</gene>
<dbReference type="AlphaFoldDB" id="A0A0U5ESU6"/>
<dbReference type="RefSeq" id="WP_032124114.1">
    <property type="nucleotide sequence ID" value="NZ_LN879502.1"/>
</dbReference>
<evidence type="ECO:0000313" key="3">
    <source>
        <dbReference type="Proteomes" id="UP000069902"/>
    </source>
</evidence>
<name>A0A0U5ESU6_9BACT</name>
<feature type="coiled-coil region" evidence="1">
    <location>
        <begin position="75"/>
        <end position="102"/>
    </location>
</feature>